<dbReference type="PANTHER" id="PTHR32121:SF0">
    <property type="entry name" value="PCNA-INTERACTING PARTNER"/>
    <property type="match status" value="1"/>
</dbReference>
<keyword evidence="6" id="KW-0227">DNA damage</keyword>
<dbReference type="GO" id="GO:0005737">
    <property type="term" value="C:cytoplasm"/>
    <property type="evidence" value="ECO:0007669"/>
    <property type="project" value="UniProtKB-SubCell"/>
</dbReference>
<dbReference type="GO" id="GO:0005634">
    <property type="term" value="C:nucleus"/>
    <property type="evidence" value="ECO:0007669"/>
    <property type="project" value="UniProtKB-SubCell"/>
</dbReference>
<dbReference type="GO" id="GO:2000042">
    <property type="term" value="P:negative regulation of double-strand break repair via homologous recombination"/>
    <property type="evidence" value="ECO:0007669"/>
    <property type="project" value="InterPro"/>
</dbReference>
<dbReference type="GO" id="GO:0003677">
    <property type="term" value="F:DNA binding"/>
    <property type="evidence" value="ECO:0007669"/>
    <property type="project" value="UniProtKB-KW"/>
</dbReference>
<keyword evidence="14" id="KW-1185">Reference proteome</keyword>
<evidence type="ECO:0000256" key="7">
    <source>
        <dbReference type="ARBA" id="ARBA00023125"/>
    </source>
</evidence>
<evidence type="ECO:0000256" key="3">
    <source>
        <dbReference type="ARBA" id="ARBA00009135"/>
    </source>
</evidence>
<organism evidence="13 14">
    <name type="scientific">Petrolisthes manimaculis</name>
    <dbReference type="NCBI Taxonomy" id="1843537"/>
    <lineage>
        <taxon>Eukaryota</taxon>
        <taxon>Metazoa</taxon>
        <taxon>Ecdysozoa</taxon>
        <taxon>Arthropoda</taxon>
        <taxon>Crustacea</taxon>
        <taxon>Multicrustacea</taxon>
        <taxon>Malacostraca</taxon>
        <taxon>Eumalacostraca</taxon>
        <taxon>Eucarida</taxon>
        <taxon>Decapoda</taxon>
        <taxon>Pleocyemata</taxon>
        <taxon>Anomura</taxon>
        <taxon>Galatheoidea</taxon>
        <taxon>Porcellanidae</taxon>
        <taxon>Petrolisthes</taxon>
    </lineage>
</organism>
<comment type="subcellular location">
    <subcellularLocation>
        <location evidence="2">Cytoplasm</location>
    </subcellularLocation>
    <subcellularLocation>
        <location evidence="1">Nucleus</location>
    </subcellularLocation>
</comment>
<evidence type="ECO:0000313" key="13">
    <source>
        <dbReference type="EMBL" id="KAK4295937.1"/>
    </source>
</evidence>
<evidence type="ECO:0000256" key="5">
    <source>
        <dbReference type="ARBA" id="ARBA00022490"/>
    </source>
</evidence>
<evidence type="ECO:0000256" key="8">
    <source>
        <dbReference type="ARBA" id="ARBA00023204"/>
    </source>
</evidence>
<evidence type="ECO:0000313" key="14">
    <source>
        <dbReference type="Proteomes" id="UP001292094"/>
    </source>
</evidence>
<evidence type="ECO:0000256" key="12">
    <source>
        <dbReference type="SAM" id="MobiDB-lite"/>
    </source>
</evidence>
<dbReference type="PANTHER" id="PTHR32121">
    <property type="entry name" value="PCNA-INTERACTING PARTNER"/>
    <property type="match status" value="1"/>
</dbReference>
<name>A0AAE1TSB3_9EUCA</name>
<keyword evidence="7" id="KW-0238">DNA-binding</keyword>
<comment type="caution">
    <text evidence="13">The sequence shown here is derived from an EMBL/GenBank/DDBJ whole genome shotgun (WGS) entry which is preliminary data.</text>
</comment>
<dbReference type="EMBL" id="JAWZYT010003967">
    <property type="protein sequence ID" value="KAK4295937.1"/>
    <property type="molecule type" value="Genomic_DNA"/>
</dbReference>
<protein>
    <recommendedName>
        <fullName evidence="4">PCNA-interacting partner</fullName>
    </recommendedName>
    <alternativeName>
        <fullName evidence="10">PARP-1 binding protein</fullName>
    </alternativeName>
    <alternativeName>
        <fullName evidence="11">PARP1-binding protein</fullName>
    </alternativeName>
</protein>
<feature type="region of interest" description="Disordered" evidence="12">
    <location>
        <begin position="667"/>
        <end position="753"/>
    </location>
</feature>
<dbReference type="InterPro" id="IPR038932">
    <property type="entry name" value="PARPBP"/>
</dbReference>
<keyword evidence="5" id="KW-0963">Cytoplasm</keyword>
<dbReference type="Proteomes" id="UP001292094">
    <property type="component" value="Unassembled WGS sequence"/>
</dbReference>
<reference evidence="13" key="1">
    <citation type="submission" date="2023-11" db="EMBL/GenBank/DDBJ databases">
        <title>Genome assemblies of two species of porcelain crab, Petrolisthes cinctipes and Petrolisthes manimaculis (Anomura: Porcellanidae).</title>
        <authorList>
            <person name="Angst P."/>
        </authorList>
    </citation>
    <scope>NUCLEOTIDE SEQUENCE</scope>
    <source>
        <strain evidence="13">PB745_02</strain>
        <tissue evidence="13">Gill</tissue>
    </source>
</reference>
<dbReference type="Gene3D" id="1.10.486.10">
    <property type="entry name" value="PCRA, domain 4"/>
    <property type="match status" value="1"/>
</dbReference>
<evidence type="ECO:0000256" key="11">
    <source>
        <dbReference type="ARBA" id="ARBA00032731"/>
    </source>
</evidence>
<dbReference type="GO" id="GO:0000785">
    <property type="term" value="C:chromatin"/>
    <property type="evidence" value="ECO:0007669"/>
    <property type="project" value="TreeGrafter"/>
</dbReference>
<evidence type="ECO:0000256" key="4">
    <source>
        <dbReference type="ARBA" id="ARBA00014320"/>
    </source>
</evidence>
<feature type="compositionally biased region" description="Polar residues" evidence="12">
    <location>
        <begin position="743"/>
        <end position="753"/>
    </location>
</feature>
<evidence type="ECO:0000256" key="10">
    <source>
        <dbReference type="ARBA" id="ARBA00031632"/>
    </source>
</evidence>
<evidence type="ECO:0000256" key="6">
    <source>
        <dbReference type="ARBA" id="ARBA00022763"/>
    </source>
</evidence>
<evidence type="ECO:0000256" key="1">
    <source>
        <dbReference type="ARBA" id="ARBA00004123"/>
    </source>
</evidence>
<keyword evidence="9" id="KW-0539">Nucleus</keyword>
<gene>
    <name evidence="13" type="ORF">Pmani_031525</name>
</gene>
<evidence type="ECO:0000256" key="9">
    <source>
        <dbReference type="ARBA" id="ARBA00023242"/>
    </source>
</evidence>
<accession>A0AAE1TSB3</accession>
<dbReference type="GO" id="GO:0006281">
    <property type="term" value="P:DNA repair"/>
    <property type="evidence" value="ECO:0007669"/>
    <property type="project" value="UniProtKB-KW"/>
</dbReference>
<evidence type="ECO:0000256" key="2">
    <source>
        <dbReference type="ARBA" id="ARBA00004496"/>
    </source>
</evidence>
<proteinExistence type="inferred from homology"/>
<dbReference type="AlphaFoldDB" id="A0AAE1TSB3"/>
<keyword evidence="8" id="KW-0234">DNA repair</keyword>
<sequence>MDASVNNQTTLFFTSSLDSKQQRQAVINKVHQFIKHTVDTNYDASKVVYLGQAGWEHVGQISCLTRHLMSACRNHALLPSPRTILLSVNDQYQALQLCLARINKKKHGEFMATVSDVMDVWNEMYRLTLNSNDGDSEEPITTIVCPQLKSQDPCYQEMQEVIRDYEEFLNFSGCMDHFCVYKCLKKNLKDNQEFCNYIFSQVYIIEGIDELPTMEKEFLKLIFKNSDAYKLLSEFNMAEWSSGSPDLNLSGITENDANSSLILKENDMNLSVILESDDTSEEKQELSSSIIKTCDIDNVQLNESVKHDFEERVKVRKIDSSLLEYMNTIPRKACNKAFHASETEMYIERLVLAHLRLLINTRDDLAFTLAYNMPGRDITQQGFSDIRSEAHEKNMPIYQIILSFMLRHRLGGKSYQADRSNPILQQVKPLGEFVDSIMKLQNIVEEVTDPRKSAAQVLVSIKNNLSRMKGCVIKRTTIDKVWNLLNCALGSLMDEADSRDRVTKQGSVKTSTLQPCLKHLMELCDENSGHVWDEGIVSVLGENFLTQYTSKKLHTTPIKIPTVLSLFRSPDVENQKYEDSKKEDLKSRALRKSNIGEKSTALPKRYQSACTWAPSDLSPISGMIDASQVSPVSGPSLKVEGRARKTNAQSWREIVNSVTEKHVSKDNDVVAESSSLSPEKDTLPGNTAKPDSMEAKPKKKSSKRSLLTDITNVSSHPVIKKQKQSEKKTGIKVKGKLKPLPQGQKSITSFFKR</sequence>
<comment type="similarity">
    <text evidence="3">Belongs to the PARI family.</text>
</comment>